<name>A0AAV9WDB0_9PEZI</name>
<evidence type="ECO:0000313" key="2">
    <source>
        <dbReference type="EMBL" id="KAK6506839.1"/>
    </source>
</evidence>
<accession>A0AAV9WDB0</accession>
<reference evidence="2 3" key="1">
    <citation type="submission" date="2023-08" db="EMBL/GenBank/DDBJ databases">
        <authorList>
            <person name="Palmer J.M."/>
        </authorList>
    </citation>
    <scope>NUCLEOTIDE SEQUENCE [LARGE SCALE GENOMIC DNA]</scope>
    <source>
        <strain evidence="2 3">TWF481</strain>
    </source>
</reference>
<keyword evidence="3" id="KW-1185">Reference proteome</keyword>
<dbReference type="Proteomes" id="UP001370758">
    <property type="component" value="Unassembled WGS sequence"/>
</dbReference>
<feature type="compositionally biased region" description="Basic and acidic residues" evidence="1">
    <location>
        <begin position="1"/>
        <end position="21"/>
    </location>
</feature>
<sequence>MSTKKTNRDLLDVGRDIKRMSADNITPPDTASKPYEEPTSTSTNTTGGSSTSGEHKSSDRDSVAAGDSAPDEQAGWGDKSGRRE</sequence>
<feature type="compositionally biased region" description="Basic and acidic residues" evidence="1">
    <location>
        <begin position="53"/>
        <end position="62"/>
    </location>
</feature>
<feature type="compositionally biased region" description="Low complexity" evidence="1">
    <location>
        <begin position="39"/>
        <end position="52"/>
    </location>
</feature>
<proteinExistence type="predicted"/>
<protein>
    <submittedName>
        <fullName evidence="2">Uncharacterized protein</fullName>
    </submittedName>
</protein>
<feature type="region of interest" description="Disordered" evidence="1">
    <location>
        <begin position="1"/>
        <end position="84"/>
    </location>
</feature>
<evidence type="ECO:0000313" key="3">
    <source>
        <dbReference type="Proteomes" id="UP001370758"/>
    </source>
</evidence>
<gene>
    <name evidence="2" type="ORF">TWF481_005299</name>
</gene>
<organism evidence="2 3">
    <name type="scientific">Arthrobotrys musiformis</name>
    <dbReference type="NCBI Taxonomy" id="47236"/>
    <lineage>
        <taxon>Eukaryota</taxon>
        <taxon>Fungi</taxon>
        <taxon>Dikarya</taxon>
        <taxon>Ascomycota</taxon>
        <taxon>Pezizomycotina</taxon>
        <taxon>Orbiliomycetes</taxon>
        <taxon>Orbiliales</taxon>
        <taxon>Orbiliaceae</taxon>
        <taxon>Arthrobotrys</taxon>
    </lineage>
</organism>
<comment type="caution">
    <text evidence="2">The sequence shown here is derived from an EMBL/GenBank/DDBJ whole genome shotgun (WGS) entry which is preliminary data.</text>
</comment>
<dbReference type="AlphaFoldDB" id="A0AAV9WDB0"/>
<evidence type="ECO:0000256" key="1">
    <source>
        <dbReference type="SAM" id="MobiDB-lite"/>
    </source>
</evidence>
<dbReference type="EMBL" id="JAVHJL010000003">
    <property type="protein sequence ID" value="KAK6506839.1"/>
    <property type="molecule type" value="Genomic_DNA"/>
</dbReference>